<evidence type="ECO:0000313" key="2">
    <source>
        <dbReference type="Proteomes" id="UP001150904"/>
    </source>
</evidence>
<dbReference type="GeneID" id="83175446"/>
<dbReference type="RefSeq" id="XP_058313557.1">
    <property type="nucleotide sequence ID" value="XM_058448146.1"/>
</dbReference>
<proteinExistence type="predicted"/>
<dbReference type="EMBL" id="JAPQKR010000004">
    <property type="protein sequence ID" value="KAJ5218984.1"/>
    <property type="molecule type" value="Genomic_DNA"/>
</dbReference>
<dbReference type="AlphaFoldDB" id="A0A9W9NFH5"/>
<evidence type="ECO:0000313" key="1">
    <source>
        <dbReference type="EMBL" id="KAJ5218984.1"/>
    </source>
</evidence>
<sequence length="154" mass="16861">MQPSAGTVLPAFGAKLLIGTGRYIFAGRWEPILTISSVLKIIFYEIFLPEPFAKYVKPINLGGEPTNSHYPQIAVMRFSLVAVLLAAAATAIPMPKDNLDIGALLDGRRNEISDLMHGVADFLKNVKRDETSDLESEADAAFREMETALEPLNL</sequence>
<accession>A0A9W9NFH5</accession>
<keyword evidence="2" id="KW-1185">Reference proteome</keyword>
<dbReference type="Proteomes" id="UP001150904">
    <property type="component" value="Unassembled WGS sequence"/>
</dbReference>
<organism evidence="1 2">
    <name type="scientific">Penicillium cinerascens</name>
    <dbReference type="NCBI Taxonomy" id="70096"/>
    <lineage>
        <taxon>Eukaryota</taxon>
        <taxon>Fungi</taxon>
        <taxon>Dikarya</taxon>
        <taxon>Ascomycota</taxon>
        <taxon>Pezizomycotina</taxon>
        <taxon>Eurotiomycetes</taxon>
        <taxon>Eurotiomycetidae</taxon>
        <taxon>Eurotiales</taxon>
        <taxon>Aspergillaceae</taxon>
        <taxon>Penicillium</taxon>
    </lineage>
</organism>
<protein>
    <submittedName>
        <fullName evidence="1">Uncharacterized protein</fullName>
    </submittedName>
</protein>
<reference evidence="1" key="1">
    <citation type="submission" date="2022-12" db="EMBL/GenBank/DDBJ databases">
        <authorList>
            <person name="Petersen C."/>
        </authorList>
    </citation>
    <scope>NUCLEOTIDE SEQUENCE</scope>
    <source>
        <strain evidence="1">IBT 15544</strain>
    </source>
</reference>
<name>A0A9W9NFH5_9EURO</name>
<reference evidence="1" key="2">
    <citation type="journal article" date="2023" name="IMA Fungus">
        <title>Comparative genomic study of the Penicillium genus elucidates a diverse pangenome and 15 lateral gene transfer events.</title>
        <authorList>
            <person name="Petersen C."/>
            <person name="Sorensen T."/>
            <person name="Nielsen M.R."/>
            <person name="Sondergaard T.E."/>
            <person name="Sorensen J.L."/>
            <person name="Fitzpatrick D.A."/>
            <person name="Frisvad J.C."/>
            <person name="Nielsen K.L."/>
        </authorList>
    </citation>
    <scope>NUCLEOTIDE SEQUENCE</scope>
    <source>
        <strain evidence="1">IBT 15544</strain>
    </source>
</reference>
<comment type="caution">
    <text evidence="1">The sequence shown here is derived from an EMBL/GenBank/DDBJ whole genome shotgun (WGS) entry which is preliminary data.</text>
</comment>
<gene>
    <name evidence="1" type="ORF">N7498_001083</name>
</gene>